<name>A0A4V5ZY45_STECR</name>
<comment type="caution">
    <text evidence="1">The sequence shown here is derived from an EMBL/GenBank/DDBJ whole genome shotgun (WGS) entry which is preliminary data.</text>
</comment>
<dbReference type="Proteomes" id="UP000298663">
    <property type="component" value="Unassembled WGS sequence"/>
</dbReference>
<accession>A0A4V5ZY45</accession>
<proteinExistence type="predicted"/>
<organism evidence="1 2">
    <name type="scientific">Steinernema carpocapsae</name>
    <name type="common">Entomopathogenic nematode</name>
    <dbReference type="NCBI Taxonomy" id="34508"/>
    <lineage>
        <taxon>Eukaryota</taxon>
        <taxon>Metazoa</taxon>
        <taxon>Ecdysozoa</taxon>
        <taxon>Nematoda</taxon>
        <taxon>Chromadorea</taxon>
        <taxon>Rhabditida</taxon>
        <taxon>Tylenchina</taxon>
        <taxon>Panagrolaimomorpha</taxon>
        <taxon>Strongyloidoidea</taxon>
        <taxon>Steinernematidae</taxon>
        <taxon>Steinernema</taxon>
    </lineage>
</organism>
<reference evidence="1 2" key="1">
    <citation type="journal article" date="2015" name="Genome Biol.">
        <title>Comparative genomics of Steinernema reveals deeply conserved gene regulatory networks.</title>
        <authorList>
            <person name="Dillman A.R."/>
            <person name="Macchietto M."/>
            <person name="Porter C.F."/>
            <person name="Rogers A."/>
            <person name="Williams B."/>
            <person name="Antoshechkin I."/>
            <person name="Lee M.M."/>
            <person name="Goodwin Z."/>
            <person name="Lu X."/>
            <person name="Lewis E.E."/>
            <person name="Goodrich-Blair H."/>
            <person name="Stock S.P."/>
            <person name="Adams B.J."/>
            <person name="Sternberg P.W."/>
            <person name="Mortazavi A."/>
        </authorList>
    </citation>
    <scope>NUCLEOTIDE SEQUENCE [LARGE SCALE GENOMIC DNA]</scope>
    <source>
        <strain evidence="1 2">ALL</strain>
    </source>
</reference>
<evidence type="ECO:0000313" key="2">
    <source>
        <dbReference type="Proteomes" id="UP000298663"/>
    </source>
</evidence>
<protein>
    <submittedName>
        <fullName evidence="1">Uncharacterized protein</fullName>
    </submittedName>
</protein>
<dbReference type="AlphaFoldDB" id="A0A4V5ZY45"/>
<evidence type="ECO:0000313" key="1">
    <source>
        <dbReference type="EMBL" id="TKR62155.1"/>
    </source>
</evidence>
<sequence>MGGNSRSHCCKERRSWKLRPEALCEAIEANEANETPDRLKSLWCFLALKEHWEPITTSSFHQLERSRAEEDAPGFWGQRIDLWYGLPALQGIMRLNTDGKIEAKKLFSYKMHQDHCARPVSVLDFPIPLPKIDRREPHSKWCFSPSYLNPNPEGLVDVSTFAHLTSDLDKIRNHFEKIGFQEYLGDIEKALEGREIRRLKILGYCQLAGSLIYSFYPTNRLFPRLTLTPLGSQRLRLTLNVTSLNWSRRQRGHADLLQASTLYAKGQHHKSEPKSA</sequence>
<reference evidence="1 2" key="2">
    <citation type="journal article" date="2019" name="G3 (Bethesda)">
        <title>Hybrid Assembly of the Genome of the Entomopathogenic Nematode Steinernema carpocapsae Identifies the X-Chromosome.</title>
        <authorList>
            <person name="Serra L."/>
            <person name="Macchietto M."/>
            <person name="Macias-Munoz A."/>
            <person name="McGill C.J."/>
            <person name="Rodriguez I.M."/>
            <person name="Rodriguez B."/>
            <person name="Murad R."/>
            <person name="Mortazavi A."/>
        </authorList>
    </citation>
    <scope>NUCLEOTIDE SEQUENCE [LARGE SCALE GENOMIC DNA]</scope>
    <source>
        <strain evidence="1 2">ALL</strain>
    </source>
</reference>
<gene>
    <name evidence="1" type="ORF">L596_026151</name>
</gene>
<dbReference type="EMBL" id="AZBU02000010">
    <property type="protein sequence ID" value="TKR62155.1"/>
    <property type="molecule type" value="Genomic_DNA"/>
</dbReference>
<keyword evidence="2" id="KW-1185">Reference proteome</keyword>